<keyword evidence="1" id="KW-0732">Signal</keyword>
<gene>
    <name evidence="1" type="primary">cpoB</name>
    <name evidence="5" type="ordered locus">Hneap_0537</name>
</gene>
<keyword evidence="2" id="KW-0802">TPR repeat</keyword>
<keyword evidence="1" id="KW-0132">Cell division</keyword>
<dbReference type="EMBL" id="CP001801">
    <property type="protein sequence ID" value="ACX95391.1"/>
    <property type="molecule type" value="Genomic_DNA"/>
</dbReference>
<organism evidence="5 6">
    <name type="scientific">Halothiobacillus neapolitanus (strain ATCC 23641 / DSM 15147 / CIP 104769 / NCIMB 8539 / c2)</name>
    <name type="common">Thiobacillus neapolitanus</name>
    <dbReference type="NCBI Taxonomy" id="555778"/>
    <lineage>
        <taxon>Bacteria</taxon>
        <taxon>Pseudomonadati</taxon>
        <taxon>Pseudomonadota</taxon>
        <taxon>Gammaproteobacteria</taxon>
        <taxon>Chromatiales</taxon>
        <taxon>Halothiobacillaceae</taxon>
        <taxon>Halothiobacillus</taxon>
    </lineage>
</organism>
<dbReference type="Gene3D" id="1.25.40.10">
    <property type="entry name" value="Tetratricopeptide repeat domain"/>
    <property type="match status" value="1"/>
</dbReference>
<feature type="region of interest" description="Disordered" evidence="3">
    <location>
        <begin position="139"/>
        <end position="189"/>
    </location>
</feature>
<dbReference type="HOGENOM" id="CLU_044315_2_1_6"/>
<dbReference type="SMART" id="SM00028">
    <property type="entry name" value="TPR"/>
    <property type="match status" value="3"/>
</dbReference>
<dbReference type="InterPro" id="IPR019734">
    <property type="entry name" value="TPR_rpt"/>
</dbReference>
<dbReference type="Pfam" id="PF16331">
    <property type="entry name" value="TolA_bind_tri"/>
    <property type="match status" value="1"/>
</dbReference>
<dbReference type="Pfam" id="PF13174">
    <property type="entry name" value="TPR_6"/>
    <property type="match status" value="1"/>
</dbReference>
<dbReference type="SUPFAM" id="SSF48452">
    <property type="entry name" value="TPR-like"/>
    <property type="match status" value="1"/>
</dbReference>
<dbReference type="AlphaFoldDB" id="D0KY68"/>
<dbReference type="GO" id="GO:0030288">
    <property type="term" value="C:outer membrane-bounded periplasmic space"/>
    <property type="evidence" value="ECO:0007669"/>
    <property type="project" value="UniProtKB-UniRule"/>
</dbReference>
<dbReference type="InterPro" id="IPR014162">
    <property type="entry name" value="CpoB_C"/>
</dbReference>
<comment type="similarity">
    <text evidence="1">Belongs to the CpoB family.</text>
</comment>
<evidence type="ECO:0000259" key="4">
    <source>
        <dbReference type="Pfam" id="PF16331"/>
    </source>
</evidence>
<dbReference type="HAMAP" id="MF_02066">
    <property type="entry name" value="CpoB"/>
    <property type="match status" value="1"/>
</dbReference>
<comment type="function">
    <text evidence="1">Mediates coordination of peptidoglycan synthesis and outer membrane constriction during cell division.</text>
</comment>
<dbReference type="PROSITE" id="PS50005">
    <property type="entry name" value="TPR"/>
    <property type="match status" value="1"/>
</dbReference>
<accession>D0KY68</accession>
<feature type="compositionally biased region" description="Low complexity" evidence="3">
    <location>
        <begin position="160"/>
        <end position="189"/>
    </location>
</feature>
<feature type="region of interest" description="Disordered" evidence="3">
    <location>
        <begin position="33"/>
        <end position="77"/>
    </location>
</feature>
<feature type="compositionally biased region" description="Polar residues" evidence="3">
    <location>
        <begin position="59"/>
        <end position="77"/>
    </location>
</feature>
<dbReference type="eggNOG" id="COG1729">
    <property type="taxonomic scope" value="Bacteria"/>
</dbReference>
<evidence type="ECO:0000313" key="6">
    <source>
        <dbReference type="Proteomes" id="UP000009102"/>
    </source>
</evidence>
<feature type="coiled-coil region" evidence="1">
    <location>
        <begin position="87"/>
        <end position="121"/>
    </location>
</feature>
<dbReference type="STRING" id="555778.Hneap_0537"/>
<dbReference type="InterPro" id="IPR032519">
    <property type="entry name" value="YbgF_tri"/>
</dbReference>
<dbReference type="InterPro" id="IPR011990">
    <property type="entry name" value="TPR-like_helical_dom_sf"/>
</dbReference>
<proteinExistence type="inferred from homology"/>
<keyword evidence="1" id="KW-0175">Coiled coil</keyword>
<dbReference type="RefSeq" id="WP_012823427.1">
    <property type="nucleotide sequence ID" value="NC_013422.1"/>
</dbReference>
<evidence type="ECO:0000313" key="5">
    <source>
        <dbReference type="EMBL" id="ACX95391.1"/>
    </source>
</evidence>
<feature type="domain" description="YbgF trimerisation" evidence="4">
    <location>
        <begin position="87"/>
        <end position="141"/>
    </location>
</feature>
<dbReference type="KEGG" id="hna:Hneap_0537"/>
<dbReference type="Proteomes" id="UP000009102">
    <property type="component" value="Chromosome"/>
</dbReference>
<keyword evidence="1" id="KW-0131">Cell cycle</keyword>
<dbReference type="GO" id="GO:0043093">
    <property type="term" value="P:FtsZ-dependent cytokinesis"/>
    <property type="evidence" value="ECO:0007669"/>
    <property type="project" value="UniProtKB-UniRule"/>
</dbReference>
<evidence type="ECO:0000256" key="2">
    <source>
        <dbReference type="PROSITE-ProRule" id="PRU00339"/>
    </source>
</evidence>
<feature type="signal peptide" evidence="1">
    <location>
        <begin position="1"/>
        <end position="29"/>
    </location>
</feature>
<dbReference type="OrthoDB" id="9768142at2"/>
<evidence type="ECO:0000256" key="3">
    <source>
        <dbReference type="SAM" id="MobiDB-lite"/>
    </source>
</evidence>
<keyword evidence="6" id="KW-1185">Reference proteome</keyword>
<comment type="subcellular location">
    <subcellularLocation>
        <location evidence="1">Periplasm</location>
    </subcellularLocation>
</comment>
<dbReference type="GO" id="GO:0070206">
    <property type="term" value="P:protein trimerization"/>
    <property type="evidence" value="ECO:0007669"/>
    <property type="project" value="InterPro"/>
</dbReference>
<protein>
    <recommendedName>
        <fullName evidence="1">Cell division coordinator CpoB</fullName>
    </recommendedName>
</protein>
<name>D0KY68_HALNC</name>
<dbReference type="Pfam" id="PF13432">
    <property type="entry name" value="TPR_16"/>
    <property type="match status" value="1"/>
</dbReference>
<dbReference type="NCBIfam" id="TIGR02795">
    <property type="entry name" value="tol_pal_ybgF"/>
    <property type="match status" value="1"/>
</dbReference>
<keyword evidence="1" id="KW-0574">Periplasm</keyword>
<sequence length="321" mass="34546" precursor="true">MNRLKIKRNAKKITVLAVFGMVMTQPTWAQTPPGWLNWSDKSDAAPAATTQAPETDAQSATPQPLSSQPLGTGETGVNTASGQTVIIQNLLDSVSRLQEQVRDLRGQNEVQENQIQRLQKAQQSAFSSFDDRLSKLEQTGGSTLAPSAPVPPSVPATKEPAASVPTAPAPASSASAAPAASPAPATSQDAAATAKQQALYNAAFAQLKDGQYDQAITGFQAAIDADPQGQWTPSALFWQGETYYVEQKRDKSEAAYQKILTQFPNSDRVPDALLKTGYIAYDANKNKQARDIFQQVISKYPQSQAANLAKQRLARMDAEKR</sequence>
<feature type="compositionally biased region" description="Low complexity" evidence="3">
    <location>
        <begin position="44"/>
        <end position="58"/>
    </location>
</feature>
<evidence type="ECO:0000256" key="1">
    <source>
        <dbReference type="HAMAP-Rule" id="MF_02066"/>
    </source>
</evidence>
<dbReference type="Gene3D" id="1.20.5.110">
    <property type="match status" value="1"/>
</dbReference>
<feature type="repeat" description="TPR" evidence="2">
    <location>
        <begin position="196"/>
        <end position="229"/>
    </location>
</feature>
<dbReference type="InterPro" id="IPR034706">
    <property type="entry name" value="CpoB"/>
</dbReference>
<feature type="chain" id="PRO_5009991118" description="Cell division coordinator CpoB" evidence="1">
    <location>
        <begin position="30"/>
        <end position="321"/>
    </location>
</feature>
<reference evidence="5 6" key="1">
    <citation type="submission" date="2009-10" db="EMBL/GenBank/DDBJ databases">
        <title>Complete sequence of Halothiobacillus neapolitanus c2.</title>
        <authorList>
            <consortium name="US DOE Joint Genome Institute"/>
            <person name="Lucas S."/>
            <person name="Copeland A."/>
            <person name="Lapidus A."/>
            <person name="Glavina del Rio T."/>
            <person name="Tice H."/>
            <person name="Bruce D."/>
            <person name="Goodwin L."/>
            <person name="Pitluck S."/>
            <person name="Davenport K."/>
            <person name="Brettin T."/>
            <person name="Detter J.C."/>
            <person name="Han C."/>
            <person name="Tapia R."/>
            <person name="Larimer F."/>
            <person name="Land M."/>
            <person name="Hauser L."/>
            <person name="Kyrpides N."/>
            <person name="Mikhailova N."/>
            <person name="Kerfeld C."/>
            <person name="Cannon G."/>
            <person name="Heinhort S."/>
        </authorList>
    </citation>
    <scope>NUCLEOTIDE SEQUENCE [LARGE SCALE GENOMIC DNA]</scope>
    <source>
        <strain evidence="6">ATCC 23641 / c2</strain>
    </source>
</reference>